<dbReference type="RefSeq" id="WP_191175959.1">
    <property type="nucleotide sequence ID" value="NZ_JACWMW010000002.1"/>
</dbReference>
<feature type="transmembrane region" description="Helical" evidence="1">
    <location>
        <begin position="70"/>
        <end position="87"/>
    </location>
</feature>
<proteinExistence type="predicted"/>
<feature type="transmembrane region" description="Helical" evidence="1">
    <location>
        <begin position="230"/>
        <end position="249"/>
    </location>
</feature>
<dbReference type="EMBL" id="JACWMW010000002">
    <property type="protein sequence ID" value="MBD1386139.1"/>
    <property type="molecule type" value="Genomic_DNA"/>
</dbReference>
<keyword evidence="1" id="KW-0812">Transmembrane</keyword>
<feature type="transmembrane region" description="Helical" evidence="1">
    <location>
        <begin position="140"/>
        <end position="159"/>
    </location>
</feature>
<organism evidence="2 3">
    <name type="scientific">Mucilaginibacter rigui</name>
    <dbReference type="NCBI Taxonomy" id="534635"/>
    <lineage>
        <taxon>Bacteria</taxon>
        <taxon>Pseudomonadati</taxon>
        <taxon>Bacteroidota</taxon>
        <taxon>Sphingobacteriia</taxon>
        <taxon>Sphingobacteriales</taxon>
        <taxon>Sphingobacteriaceae</taxon>
        <taxon>Mucilaginibacter</taxon>
    </lineage>
</organism>
<keyword evidence="1" id="KW-1133">Transmembrane helix</keyword>
<evidence type="ECO:0000256" key="1">
    <source>
        <dbReference type="SAM" id="Phobius"/>
    </source>
</evidence>
<gene>
    <name evidence="2" type="ORF">IDJ75_12685</name>
</gene>
<keyword evidence="1" id="KW-0472">Membrane</keyword>
<feature type="transmembrane region" description="Helical" evidence="1">
    <location>
        <begin position="40"/>
        <end position="63"/>
    </location>
</feature>
<evidence type="ECO:0000313" key="3">
    <source>
        <dbReference type="Proteomes" id="UP000618754"/>
    </source>
</evidence>
<feature type="transmembrane region" description="Helical" evidence="1">
    <location>
        <begin position="197"/>
        <end position="215"/>
    </location>
</feature>
<name>A0ABR7X6D5_9SPHI</name>
<sequence>MLTSNRLWRVLFALSIIGIALLQIVFLVFMPVIIPWPADIAVSHFSAWIGSIVLAAICLPVLVNSKARPAAIYLGLLFLLLLIVFHIPNQFLTTPDFLGSWANAFKIFALSGCAFIVASALPQVGEFTTGFEGILPAGKYFLALTILIFGIEHFIYIGFVPGLVPKWIPFPVFWTYFTGVALIAAGLGILLNIQRRLAAKLLGIMLLIWVIILHIPRAWADTKGMHGNEIVSAFEALAFSSAAFILSNVPKKGIKTTAKTKGKAKKR</sequence>
<protein>
    <recommendedName>
        <fullName evidence="4">DoxX family protein</fullName>
    </recommendedName>
</protein>
<dbReference type="Proteomes" id="UP000618754">
    <property type="component" value="Unassembled WGS sequence"/>
</dbReference>
<feature type="transmembrane region" description="Helical" evidence="1">
    <location>
        <begin position="107"/>
        <end position="128"/>
    </location>
</feature>
<comment type="caution">
    <text evidence="2">The sequence shown here is derived from an EMBL/GenBank/DDBJ whole genome shotgun (WGS) entry which is preliminary data.</text>
</comment>
<accession>A0ABR7X6D5</accession>
<feature type="transmembrane region" description="Helical" evidence="1">
    <location>
        <begin position="12"/>
        <end position="34"/>
    </location>
</feature>
<reference evidence="2 3" key="1">
    <citation type="submission" date="2020-09" db="EMBL/GenBank/DDBJ databases">
        <title>Novel species of Mucilaginibacter isolated from a glacier on the Tibetan Plateau.</title>
        <authorList>
            <person name="Liu Q."/>
            <person name="Xin Y.-H."/>
        </authorList>
    </citation>
    <scope>NUCLEOTIDE SEQUENCE [LARGE SCALE GENOMIC DNA]</scope>
    <source>
        <strain evidence="2 3">CGMCC 1.13878</strain>
    </source>
</reference>
<feature type="transmembrane region" description="Helical" evidence="1">
    <location>
        <begin position="171"/>
        <end position="190"/>
    </location>
</feature>
<evidence type="ECO:0000313" key="2">
    <source>
        <dbReference type="EMBL" id="MBD1386139.1"/>
    </source>
</evidence>
<evidence type="ECO:0008006" key="4">
    <source>
        <dbReference type="Google" id="ProtNLM"/>
    </source>
</evidence>
<keyword evidence="3" id="KW-1185">Reference proteome</keyword>